<dbReference type="EMBL" id="JBHTLT010000127">
    <property type="protein sequence ID" value="MFD1206650.1"/>
    <property type="molecule type" value="Genomic_DNA"/>
</dbReference>
<sequence length="466" mass="53643">MREYIPYIKENGMDGKLLAEIINRHKEKREQMLKLYERYKTTEEGVPILGRKMAVYDVFDSDSLKRLDDKVNNMLNNSFDAEIVDTKVGYLFGHPISYHVDDNSSLEDTVQDFVLRNNTEDADSEAGKKAAICGYGARLLYIDTEGQERMRNVDPWETIILAESDISEPSYAIRYYESAIIENGERKTVQEAEFYDEHYVWLFRRDSNGYGEAYDLIEHMFDYCPLFGIPNNEELQGDAEKVLKLIDAYDRTLSDASNEIEQYRLAYLVLRGMGLDEEGEEQLRKAGIFQLMDKEDDVSYLTKDVNGQLIEDHLDRLEQNILRFAKSVNFADEKFSGNASGVALKYKLMALENKCVTMERKFSAALRYQFKVLCSAWQKRGKCQAEDYLKIWMQFKRNLPANVIEEADASLKLKGIVSEATRLAMLSFVDDVDHELYHLQQDMAGYVDLDKVDEEGGEDDGAEVSA</sequence>
<dbReference type="Pfam" id="PF05133">
    <property type="entry name" value="SPP1_portal"/>
    <property type="match status" value="1"/>
</dbReference>
<organism evidence="1 2">
    <name type="scientific">Sporosarcina contaminans</name>
    <dbReference type="NCBI Taxonomy" id="633403"/>
    <lineage>
        <taxon>Bacteria</taxon>
        <taxon>Bacillati</taxon>
        <taxon>Bacillota</taxon>
        <taxon>Bacilli</taxon>
        <taxon>Bacillales</taxon>
        <taxon>Caryophanaceae</taxon>
        <taxon>Sporosarcina</taxon>
    </lineage>
</organism>
<evidence type="ECO:0000313" key="2">
    <source>
        <dbReference type="Proteomes" id="UP001597231"/>
    </source>
</evidence>
<name>A0ABW3U1T7_9BACL</name>
<reference evidence="2" key="1">
    <citation type="journal article" date="2019" name="Int. J. Syst. Evol. Microbiol.">
        <title>The Global Catalogue of Microorganisms (GCM) 10K type strain sequencing project: providing services to taxonomists for standard genome sequencing and annotation.</title>
        <authorList>
            <consortium name="The Broad Institute Genomics Platform"/>
            <consortium name="The Broad Institute Genome Sequencing Center for Infectious Disease"/>
            <person name="Wu L."/>
            <person name="Ma J."/>
        </authorList>
    </citation>
    <scope>NUCLEOTIDE SEQUENCE [LARGE SCALE GENOMIC DNA]</scope>
    <source>
        <strain evidence="2">CCUG 53915</strain>
    </source>
</reference>
<dbReference type="RefSeq" id="WP_381482236.1">
    <property type="nucleotide sequence ID" value="NZ_JBHTLT010000127.1"/>
</dbReference>
<dbReference type="InterPro" id="IPR006428">
    <property type="entry name" value="Portal_SPP1-type"/>
</dbReference>
<dbReference type="InterPro" id="IPR021145">
    <property type="entry name" value="Portal_protein_SPP1_Gp6-like"/>
</dbReference>
<comment type="caution">
    <text evidence="1">The sequence shown here is derived from an EMBL/GenBank/DDBJ whole genome shotgun (WGS) entry which is preliminary data.</text>
</comment>
<evidence type="ECO:0000313" key="1">
    <source>
        <dbReference type="EMBL" id="MFD1206650.1"/>
    </source>
</evidence>
<dbReference type="NCBIfam" id="TIGR01538">
    <property type="entry name" value="portal_SPP1"/>
    <property type="match status" value="1"/>
</dbReference>
<proteinExistence type="predicted"/>
<accession>A0ABW3U1T7</accession>
<keyword evidence="2" id="KW-1185">Reference proteome</keyword>
<gene>
    <name evidence="1" type="ORF">ACFQ38_16255</name>
</gene>
<protein>
    <submittedName>
        <fullName evidence="1">Phage portal protein</fullName>
    </submittedName>
</protein>
<dbReference type="Proteomes" id="UP001597231">
    <property type="component" value="Unassembled WGS sequence"/>
</dbReference>